<dbReference type="Gene3D" id="2.40.50.150">
    <property type="match status" value="1"/>
</dbReference>
<dbReference type="SUPFAM" id="SSF64484">
    <property type="entry name" value="beta and beta-prime subunits of DNA dependent RNA-polymerase"/>
    <property type="match status" value="1"/>
</dbReference>
<dbReference type="InterPro" id="IPR032675">
    <property type="entry name" value="LRR_dom_sf"/>
</dbReference>
<dbReference type="SUPFAM" id="SSF52058">
    <property type="entry name" value="L domain-like"/>
    <property type="match status" value="1"/>
</dbReference>
<dbReference type="EC" id="2.7.7.6" evidence="1"/>
<evidence type="ECO:0000259" key="7">
    <source>
        <dbReference type="SMART" id="SM00332"/>
    </source>
</evidence>
<proteinExistence type="predicted"/>
<dbReference type="InterPro" id="IPR007120">
    <property type="entry name" value="DNA-dir_RNAP_su2_dom"/>
</dbReference>
<dbReference type="GO" id="GO:0006351">
    <property type="term" value="P:DNA-templated transcription"/>
    <property type="evidence" value="ECO:0007669"/>
    <property type="project" value="InterPro"/>
</dbReference>
<dbReference type="Gene3D" id="3.80.10.10">
    <property type="entry name" value="Ribonuclease Inhibitor"/>
    <property type="match status" value="1"/>
</dbReference>
<protein>
    <recommendedName>
        <fullName evidence="1">DNA-directed RNA polymerase</fullName>
        <ecNumber evidence="1">2.7.7.6</ecNumber>
    </recommendedName>
</protein>
<keyword evidence="6" id="KW-0804">Transcription</keyword>
<dbReference type="Proteomes" id="UP000323000">
    <property type="component" value="Chromosome 3"/>
</dbReference>
<keyword evidence="2" id="KW-0240">DNA-directed RNA polymerase</keyword>
<name>A0A5C7IB71_9ROSI</name>
<dbReference type="Pfam" id="PF00481">
    <property type="entry name" value="PP2C"/>
    <property type="match status" value="1"/>
</dbReference>
<dbReference type="InterPro" id="IPR055414">
    <property type="entry name" value="LRR_R13L4/SHOC2-like"/>
</dbReference>
<keyword evidence="9" id="KW-1185">Reference proteome</keyword>
<dbReference type="Gene3D" id="2.40.270.10">
    <property type="entry name" value="DNA-directed RNA polymerase, subunit 2, domain 6"/>
    <property type="match status" value="1"/>
</dbReference>
<dbReference type="Pfam" id="PF23598">
    <property type="entry name" value="LRR_14"/>
    <property type="match status" value="1"/>
</dbReference>
<dbReference type="InterPro" id="IPR037033">
    <property type="entry name" value="DNA-dir_RNAP_su2_hyb_sf"/>
</dbReference>
<dbReference type="EMBL" id="VAHF01000003">
    <property type="protein sequence ID" value="TXG65979.1"/>
    <property type="molecule type" value="Genomic_DNA"/>
</dbReference>
<dbReference type="SUPFAM" id="SSF81606">
    <property type="entry name" value="PP2C-like"/>
    <property type="match status" value="1"/>
</dbReference>
<accession>A0A5C7IB71</accession>
<evidence type="ECO:0000313" key="8">
    <source>
        <dbReference type="EMBL" id="TXG65979.1"/>
    </source>
</evidence>
<dbReference type="OrthoDB" id="2018313at2759"/>
<evidence type="ECO:0000256" key="5">
    <source>
        <dbReference type="ARBA" id="ARBA00022737"/>
    </source>
</evidence>
<dbReference type="GO" id="GO:0003677">
    <property type="term" value="F:DNA binding"/>
    <property type="evidence" value="ECO:0007669"/>
    <property type="project" value="InterPro"/>
</dbReference>
<comment type="caution">
    <text evidence="8">The sequence shown here is derived from an EMBL/GenBank/DDBJ whole genome shotgun (WGS) entry which is preliminary data.</text>
</comment>
<dbReference type="Gene3D" id="3.60.40.10">
    <property type="entry name" value="PPM-type phosphatase domain"/>
    <property type="match status" value="1"/>
</dbReference>
<dbReference type="InterPro" id="IPR014724">
    <property type="entry name" value="RNA_pol_RPB2_OB-fold"/>
</dbReference>
<evidence type="ECO:0000256" key="3">
    <source>
        <dbReference type="ARBA" id="ARBA00022679"/>
    </source>
</evidence>
<dbReference type="AlphaFoldDB" id="A0A5C7IB71"/>
<sequence>MLPKKLGNLISLNYLSVKRAAIKELPHSIAHLNGLAEMFLGGCENLETLPSGICNLISLRHLDLSNCSRLKMLPKKLGNLISLKYLSVKRAAIKELPHSIAHLYGLEELYLRGCENLETPPSGICNLTSLRHLDLSDCSRLEILPEKLGNLKSLKYLSAERAAIKELPHSIAHLNGLAELLEILKLGSLKSLEDISAVRIAISQLPSSLERLQELKKLSCPGRSSIKFQKTSDRIVKGFAVCAVIAFEKYLFNGDSQHKLGIHFDGTYSDGDQSSPTNIMSATAYVASRNRTLIDSDHVAFGYCDASYHYLDTGFGNAAGTSSRFYEEEMEQHPKENENLQTVKYAEPIEHIGETTGMSQLNIFHLCLIEHVGLLFIHHICSGLSHLPVNIFSCRSYKAEVDNKETQDKRRKTGDLVNFGKVPSKIGHVDYLDDDGFPYIGANLQSGDIVIGKCTESADHNIKLKHTEQGMVQKVVLSSNDDGKNFAVVSLRQIKSATVSLVSTICIHMNIFDPQLLETRSQGIVPDVVINPYAFPSRQTPDQLLEAGLGKGIACGGLKKYATPFSTPSFDAITEQLHRAGFQKVKWREFIMDVPVKWFSDSYSWVRHSTNVHVYRKCKNMASVIQRSVGNGRKVKGPYCCLCETEGDIVKMLIDETSCGFFQKPVVQLSVSSIRPTYGCLCRGKLPMPLSVDHKPDREDECARIEAAGGNVIRWNDSRVFGALAMSRSIGDKYLKPWIIPDPDDVMSNEEACDVARKRILIWHKKHGDNNSSPEGGEGVDPAAQAAADYLSKLAMHVTVIVVDLKAERKFKRKT</sequence>
<dbReference type="GO" id="GO:0000428">
    <property type="term" value="C:DNA-directed RNA polymerase complex"/>
    <property type="evidence" value="ECO:0007669"/>
    <property type="project" value="UniProtKB-KW"/>
</dbReference>
<dbReference type="PANTHER" id="PTHR47186">
    <property type="entry name" value="LEUCINE-RICH REPEAT-CONTAINING PROTEIN 57"/>
    <property type="match status" value="1"/>
</dbReference>
<dbReference type="GO" id="GO:0003899">
    <property type="term" value="F:DNA-directed RNA polymerase activity"/>
    <property type="evidence" value="ECO:0007669"/>
    <property type="project" value="UniProtKB-EC"/>
</dbReference>
<evidence type="ECO:0000256" key="6">
    <source>
        <dbReference type="ARBA" id="ARBA00023163"/>
    </source>
</evidence>
<keyword evidence="5" id="KW-0677">Repeat</keyword>
<evidence type="ECO:0000256" key="1">
    <source>
        <dbReference type="ARBA" id="ARBA00012418"/>
    </source>
</evidence>
<keyword evidence="4" id="KW-0548">Nucleotidyltransferase</keyword>
<feature type="domain" description="PPM-type phosphatase" evidence="7">
    <location>
        <begin position="568"/>
        <end position="803"/>
    </location>
</feature>
<dbReference type="CDD" id="cd00143">
    <property type="entry name" value="PP2Cc"/>
    <property type="match status" value="1"/>
</dbReference>
<keyword evidence="3" id="KW-0808">Transferase</keyword>
<dbReference type="FunFam" id="2.40.50.150:FF:000005">
    <property type="entry name" value="DNA-directed RNA polymerase subunit beta"/>
    <property type="match status" value="1"/>
</dbReference>
<organism evidence="8 9">
    <name type="scientific">Acer yangbiense</name>
    <dbReference type="NCBI Taxonomy" id="1000413"/>
    <lineage>
        <taxon>Eukaryota</taxon>
        <taxon>Viridiplantae</taxon>
        <taxon>Streptophyta</taxon>
        <taxon>Embryophyta</taxon>
        <taxon>Tracheophyta</taxon>
        <taxon>Spermatophyta</taxon>
        <taxon>Magnoliopsida</taxon>
        <taxon>eudicotyledons</taxon>
        <taxon>Gunneridae</taxon>
        <taxon>Pentapetalae</taxon>
        <taxon>rosids</taxon>
        <taxon>malvids</taxon>
        <taxon>Sapindales</taxon>
        <taxon>Sapindaceae</taxon>
        <taxon>Hippocastanoideae</taxon>
        <taxon>Acereae</taxon>
        <taxon>Acer</taxon>
    </lineage>
</organism>
<dbReference type="InterPro" id="IPR001932">
    <property type="entry name" value="PPM-type_phosphatase-like_dom"/>
</dbReference>
<dbReference type="Pfam" id="PF00562">
    <property type="entry name" value="RNA_pol_Rpb2_6"/>
    <property type="match status" value="1"/>
</dbReference>
<dbReference type="PANTHER" id="PTHR47186:SF3">
    <property type="entry name" value="OS09G0267800 PROTEIN"/>
    <property type="match status" value="1"/>
</dbReference>
<dbReference type="InterPro" id="IPR036457">
    <property type="entry name" value="PPM-type-like_dom_sf"/>
</dbReference>
<evidence type="ECO:0000256" key="2">
    <source>
        <dbReference type="ARBA" id="ARBA00022478"/>
    </source>
</evidence>
<evidence type="ECO:0000256" key="4">
    <source>
        <dbReference type="ARBA" id="ARBA00022695"/>
    </source>
</evidence>
<gene>
    <name evidence="8" type="ORF">EZV62_007254</name>
</gene>
<reference evidence="9" key="1">
    <citation type="journal article" date="2019" name="Gigascience">
        <title>De novo genome assembly of the endangered Acer yangbiense, a plant species with extremely small populations endemic to Yunnan Province, China.</title>
        <authorList>
            <person name="Yang J."/>
            <person name="Wariss H.M."/>
            <person name="Tao L."/>
            <person name="Zhang R."/>
            <person name="Yun Q."/>
            <person name="Hollingsworth P."/>
            <person name="Dao Z."/>
            <person name="Luo G."/>
            <person name="Guo H."/>
            <person name="Ma Y."/>
            <person name="Sun W."/>
        </authorList>
    </citation>
    <scope>NUCLEOTIDE SEQUENCE [LARGE SCALE GENOMIC DNA]</scope>
    <source>
        <strain evidence="9">cv. Malutang</strain>
    </source>
</reference>
<evidence type="ECO:0000313" key="9">
    <source>
        <dbReference type="Proteomes" id="UP000323000"/>
    </source>
</evidence>
<dbReference type="SMART" id="SM00332">
    <property type="entry name" value="PP2Cc"/>
    <property type="match status" value="1"/>
</dbReference>